<organism evidence="2 3">
    <name type="scientific">Chitinivibrio alkaliphilus ACht1</name>
    <dbReference type="NCBI Taxonomy" id="1313304"/>
    <lineage>
        <taxon>Bacteria</taxon>
        <taxon>Pseudomonadati</taxon>
        <taxon>Fibrobacterota</taxon>
        <taxon>Chitinivibrionia</taxon>
        <taxon>Chitinivibrionales</taxon>
        <taxon>Chitinivibrionaceae</taxon>
        <taxon>Chitinivibrio</taxon>
    </lineage>
</organism>
<dbReference type="Proteomes" id="UP000017148">
    <property type="component" value="Unassembled WGS sequence"/>
</dbReference>
<dbReference type="InterPro" id="IPR016866">
    <property type="entry name" value="UCP028069"/>
</dbReference>
<gene>
    <name evidence="2" type="ORF">CALK_1656</name>
</gene>
<dbReference type="EMBL" id="ASJR01000013">
    <property type="protein sequence ID" value="ERP31453.1"/>
    <property type="molecule type" value="Genomic_DNA"/>
</dbReference>
<protein>
    <recommendedName>
        <fullName evidence="4">DUF3450 family protein</fullName>
    </recommendedName>
</protein>
<name>U7D690_9BACT</name>
<evidence type="ECO:0008006" key="4">
    <source>
        <dbReference type="Google" id="ProtNLM"/>
    </source>
</evidence>
<evidence type="ECO:0000313" key="2">
    <source>
        <dbReference type="EMBL" id="ERP31453.1"/>
    </source>
</evidence>
<sequence length="278" mass="31761">MRGSMKLIQWCCTVFLLVPIGIAANSEEMQRREIMREIEQYRSRIDNIDMEIADTESRIKDDSASFISYTARIDSVRNLRSTRIDSLTEEIQKEKVRKDSLTAHTGSLARRIRSYRYREQQFSSHLMASMERYHDSLSLLPPSIAESPMRDLTMLKQDVDDGSAAPGEAVDRLWLILNRFSTGRFSIDSWSAPSAYEGIDGSAHYLRVGYAFLACVDAAGKRGAYWSPRKMSWVSFEDAGYAETILRAIQMREDRDIPDIIPLPIPYISTLEEGVSHE</sequence>
<evidence type="ECO:0000256" key="1">
    <source>
        <dbReference type="SAM" id="Coils"/>
    </source>
</evidence>
<dbReference type="STRING" id="1313304.CALK_1656"/>
<proteinExistence type="predicted"/>
<dbReference type="AlphaFoldDB" id="U7D690"/>
<feature type="coiled-coil region" evidence="1">
    <location>
        <begin position="24"/>
        <end position="58"/>
    </location>
</feature>
<keyword evidence="1" id="KW-0175">Coiled coil</keyword>
<comment type="caution">
    <text evidence="2">The sequence shown here is derived from an EMBL/GenBank/DDBJ whole genome shotgun (WGS) entry which is preliminary data.</text>
</comment>
<keyword evidence="3" id="KW-1185">Reference proteome</keyword>
<reference evidence="2 3" key="1">
    <citation type="journal article" date="2013" name="Environ. Microbiol.">
        <title>Genome analysis of Chitinivibrio alkaliphilus gen. nov., sp. nov., a novel extremely haloalkaliphilic anaerobic chitinolytic bacterium from the candidate phylum Termite Group 3.</title>
        <authorList>
            <person name="Sorokin D.Y."/>
            <person name="Gumerov V.M."/>
            <person name="Rakitin A.L."/>
            <person name="Beletsky A.V."/>
            <person name="Damste J.S."/>
            <person name="Muyzer G."/>
            <person name="Mardanov A.V."/>
            <person name="Ravin N.V."/>
        </authorList>
    </citation>
    <scope>NUCLEOTIDE SEQUENCE [LARGE SCALE GENOMIC DNA]</scope>
    <source>
        <strain evidence="2 3">ACht1</strain>
    </source>
</reference>
<accession>U7D690</accession>
<evidence type="ECO:0000313" key="3">
    <source>
        <dbReference type="Proteomes" id="UP000017148"/>
    </source>
</evidence>
<dbReference type="Pfam" id="PF11932">
    <property type="entry name" value="DUF3450"/>
    <property type="match status" value="1"/>
</dbReference>